<dbReference type="GO" id="GO:0016020">
    <property type="term" value="C:membrane"/>
    <property type="evidence" value="ECO:0007669"/>
    <property type="project" value="UniProtKB-SubCell"/>
</dbReference>
<feature type="transmembrane region" description="Helical" evidence="5">
    <location>
        <begin position="52"/>
        <end position="78"/>
    </location>
</feature>
<keyword evidence="4 5" id="KW-0472">Membrane</keyword>
<comment type="caution">
    <text evidence="7">The sequence shown here is derived from an EMBL/GenBank/DDBJ whole genome shotgun (WGS) entry which is preliminary data.</text>
</comment>
<organism evidence="7 8">
    <name type="scientific">Candidatus Raymondbacteria bacterium RIFOXYD12_FULL_49_13</name>
    <dbReference type="NCBI Taxonomy" id="1817890"/>
    <lineage>
        <taxon>Bacteria</taxon>
        <taxon>Raymondiibacteriota</taxon>
    </lineage>
</organism>
<feature type="transmembrane region" description="Helical" evidence="5">
    <location>
        <begin position="84"/>
        <end position="105"/>
    </location>
</feature>
<evidence type="ECO:0000259" key="6">
    <source>
        <dbReference type="Pfam" id="PF07291"/>
    </source>
</evidence>
<keyword evidence="2 5" id="KW-0812">Transmembrane</keyword>
<proteinExistence type="predicted"/>
<feature type="domain" description="Methylamine utilisation protein MauE" evidence="6">
    <location>
        <begin position="13"/>
        <end position="142"/>
    </location>
</feature>
<keyword evidence="3 5" id="KW-1133">Transmembrane helix</keyword>
<sequence length="165" mass="18521">MKTKLAAFFGNPYVELACRLFLGGLFVYSCVHKIMHPADMAKVIYGYKIMPGVTINVLAIMLPFFELVCGLCLVFGIWPRSAAVLINGMLLIFIVAISYNLMRGLQFDCGCFGFHKAGEFSDPRELLVRDMVYFGITLVVILYQGTRKFTIKTKNRCLILNKTAA</sequence>
<evidence type="ECO:0000313" key="7">
    <source>
        <dbReference type="EMBL" id="OGK02261.1"/>
    </source>
</evidence>
<accession>A0A1F7F6J5</accession>
<dbReference type="Pfam" id="PF07291">
    <property type="entry name" value="MauE"/>
    <property type="match status" value="1"/>
</dbReference>
<evidence type="ECO:0000256" key="3">
    <source>
        <dbReference type="ARBA" id="ARBA00022989"/>
    </source>
</evidence>
<feature type="transmembrane region" description="Helical" evidence="5">
    <location>
        <begin position="12"/>
        <end position="31"/>
    </location>
</feature>
<dbReference type="Proteomes" id="UP000179243">
    <property type="component" value="Unassembled WGS sequence"/>
</dbReference>
<evidence type="ECO:0000313" key="8">
    <source>
        <dbReference type="Proteomes" id="UP000179243"/>
    </source>
</evidence>
<evidence type="ECO:0000256" key="4">
    <source>
        <dbReference type="ARBA" id="ARBA00023136"/>
    </source>
</evidence>
<evidence type="ECO:0000256" key="2">
    <source>
        <dbReference type="ARBA" id="ARBA00022692"/>
    </source>
</evidence>
<feature type="transmembrane region" description="Helical" evidence="5">
    <location>
        <begin position="126"/>
        <end position="145"/>
    </location>
</feature>
<gene>
    <name evidence="7" type="ORF">A2519_16410</name>
</gene>
<evidence type="ECO:0000256" key="5">
    <source>
        <dbReference type="SAM" id="Phobius"/>
    </source>
</evidence>
<dbReference type="PROSITE" id="PS51257">
    <property type="entry name" value="PROKAR_LIPOPROTEIN"/>
    <property type="match status" value="1"/>
</dbReference>
<reference evidence="7 8" key="1">
    <citation type="journal article" date="2016" name="Nat. Commun.">
        <title>Thousands of microbial genomes shed light on interconnected biogeochemical processes in an aquifer system.</title>
        <authorList>
            <person name="Anantharaman K."/>
            <person name="Brown C.T."/>
            <person name="Hug L.A."/>
            <person name="Sharon I."/>
            <person name="Castelle C.J."/>
            <person name="Probst A.J."/>
            <person name="Thomas B.C."/>
            <person name="Singh A."/>
            <person name="Wilkins M.J."/>
            <person name="Karaoz U."/>
            <person name="Brodie E.L."/>
            <person name="Williams K.H."/>
            <person name="Hubbard S.S."/>
            <person name="Banfield J.F."/>
        </authorList>
    </citation>
    <scope>NUCLEOTIDE SEQUENCE [LARGE SCALE GENOMIC DNA]</scope>
</reference>
<dbReference type="UniPathway" id="UPA00895"/>
<comment type="subcellular location">
    <subcellularLocation>
        <location evidence="1">Membrane</location>
        <topology evidence="1">Multi-pass membrane protein</topology>
    </subcellularLocation>
</comment>
<name>A0A1F7F6J5_UNCRA</name>
<dbReference type="AlphaFoldDB" id="A0A1F7F6J5"/>
<dbReference type="EMBL" id="MFYX01000110">
    <property type="protein sequence ID" value="OGK02261.1"/>
    <property type="molecule type" value="Genomic_DNA"/>
</dbReference>
<dbReference type="InterPro" id="IPR009908">
    <property type="entry name" value="Methylamine_util_MauE"/>
</dbReference>
<dbReference type="GO" id="GO:0030416">
    <property type="term" value="P:methylamine metabolic process"/>
    <property type="evidence" value="ECO:0007669"/>
    <property type="project" value="InterPro"/>
</dbReference>
<evidence type="ECO:0000256" key="1">
    <source>
        <dbReference type="ARBA" id="ARBA00004141"/>
    </source>
</evidence>
<protein>
    <recommendedName>
        <fullName evidence="6">Methylamine utilisation protein MauE domain-containing protein</fullName>
    </recommendedName>
</protein>